<name>A0A7W8VGF7_9ACTN</name>
<dbReference type="InterPro" id="IPR036691">
    <property type="entry name" value="Endo/exonu/phosph_ase_sf"/>
</dbReference>
<evidence type="ECO:0000313" key="3">
    <source>
        <dbReference type="EMBL" id="MBB5435581.1"/>
    </source>
</evidence>
<dbReference type="PANTHER" id="PTHR42834:SF1">
    <property type="entry name" value="ENDONUCLEASE_EXONUCLEASE_PHOSPHATASE FAMILY PROTEIN (AFU_ORTHOLOGUE AFUA_3G09210)"/>
    <property type="match status" value="1"/>
</dbReference>
<dbReference type="GO" id="GO:0003824">
    <property type="term" value="F:catalytic activity"/>
    <property type="evidence" value="ECO:0007669"/>
    <property type="project" value="InterPro"/>
</dbReference>
<dbReference type="RefSeq" id="WP_184398486.1">
    <property type="nucleotide sequence ID" value="NZ_BAAAJD010000151.1"/>
</dbReference>
<dbReference type="AlphaFoldDB" id="A0A7W8VGF7"/>
<feature type="region of interest" description="Disordered" evidence="1">
    <location>
        <begin position="606"/>
        <end position="626"/>
    </location>
</feature>
<comment type="caution">
    <text evidence="3">The sequence shown here is derived from an EMBL/GenBank/DDBJ whole genome shotgun (WGS) entry which is preliminary data.</text>
</comment>
<dbReference type="CDD" id="cd10283">
    <property type="entry name" value="MnuA_DNase1-like"/>
    <property type="match status" value="1"/>
</dbReference>
<dbReference type="Pfam" id="PF19580">
    <property type="entry name" value="Exo_endo_phos_3"/>
    <property type="match status" value="1"/>
</dbReference>
<sequence length="626" mass="65842">MSRSPRTALPFLPLSRITPPPGRRRALRAGAAVAAAAALAAPAGTAAADAADVRIHDIQGTTRTSPYADRQVSGVPGVVTAVASSGSVRGFWFQDPEGDGDPRTSEALFVYTGDATPEVSPGDEVAVSGTVDEYSPGEGAQTVTQISGADWEVLGTGAEPPAAVRLDPGTLPDAYAPEGEDIGGLELDPEAYTLDFWESSEHMLVEVADARVVGPTDSYGALWVTTEPEQNPTPRGGTAYGSYDDPNGGRLKVEPLAQGEVPEANVGDELAGTTRGPLYYSAYGGYLVKAAEVGEHVDGGLERTRAQEPQDGRLSVATYNVENLSAGSGQEVFDRLAKGIVDNLAAPAVVGLEEVQDDSGPDDDGTVTPEATLKRLTDAVSAAGGPAYQWRQIDPEDGADGGQPGGNIRNVFLFDPERVSFTDREGGDAATPVEVVDGADGPELSVSPGRIAPADEAWRETRKPLVGEFEFEGRRVFVVTNHFSSKGGDQPLHGLTQPPRRTTEEQRHAQAELVRAFADELHAADPEADLVVMGDLNDFWFSDTLATLTGGGLHNPMEDLPAEERYNYVFDGNSQSLDHILIGGASAGTAEYEIARINSEFHDQVSDHDPQVLRFTPGGGADGAGS</sequence>
<feature type="region of interest" description="Disordered" evidence="1">
    <location>
        <begin position="1"/>
        <end position="23"/>
    </location>
</feature>
<proteinExistence type="predicted"/>
<reference evidence="3 4" key="1">
    <citation type="submission" date="2020-08" db="EMBL/GenBank/DDBJ databases">
        <title>Sequencing the genomes of 1000 actinobacteria strains.</title>
        <authorList>
            <person name="Klenk H.-P."/>
        </authorList>
    </citation>
    <scope>NUCLEOTIDE SEQUENCE [LARGE SCALE GENOMIC DNA]</scope>
    <source>
        <strain evidence="3 4">DSM 44551</strain>
    </source>
</reference>
<gene>
    <name evidence="3" type="ORF">HDA36_005729</name>
</gene>
<accession>A0A7W8VGF7</accession>
<feature type="domain" description="Endonuclease/exonuclease/phosphatase" evidence="2">
    <location>
        <begin position="459"/>
        <end position="583"/>
    </location>
</feature>
<dbReference type="SUPFAM" id="SSF56219">
    <property type="entry name" value="DNase I-like"/>
    <property type="match status" value="1"/>
</dbReference>
<feature type="compositionally biased region" description="Gly residues" evidence="1">
    <location>
        <begin position="617"/>
        <end position="626"/>
    </location>
</feature>
<evidence type="ECO:0000313" key="4">
    <source>
        <dbReference type="Proteomes" id="UP000572635"/>
    </source>
</evidence>
<dbReference type="PROSITE" id="PS51318">
    <property type="entry name" value="TAT"/>
    <property type="match status" value="1"/>
</dbReference>
<dbReference type="InterPro" id="IPR005135">
    <property type="entry name" value="Endo/exonuclease/phosphatase"/>
</dbReference>
<organism evidence="3 4">
    <name type="scientific">Nocardiopsis composta</name>
    <dbReference type="NCBI Taxonomy" id="157465"/>
    <lineage>
        <taxon>Bacteria</taxon>
        <taxon>Bacillati</taxon>
        <taxon>Actinomycetota</taxon>
        <taxon>Actinomycetes</taxon>
        <taxon>Streptosporangiales</taxon>
        <taxon>Nocardiopsidaceae</taxon>
        <taxon>Nocardiopsis</taxon>
    </lineage>
</organism>
<dbReference type="PANTHER" id="PTHR42834">
    <property type="entry name" value="ENDONUCLEASE/EXONUCLEASE/PHOSPHATASE FAMILY PROTEIN (AFU_ORTHOLOGUE AFUA_3G09210)"/>
    <property type="match status" value="1"/>
</dbReference>
<dbReference type="Proteomes" id="UP000572635">
    <property type="component" value="Unassembled WGS sequence"/>
</dbReference>
<dbReference type="CDD" id="cd04486">
    <property type="entry name" value="YhcR_OBF_like"/>
    <property type="match status" value="1"/>
</dbReference>
<dbReference type="EMBL" id="JACHDB010000002">
    <property type="protein sequence ID" value="MBB5435581.1"/>
    <property type="molecule type" value="Genomic_DNA"/>
</dbReference>
<protein>
    <recommendedName>
        <fullName evidence="2">Endonuclease/exonuclease/phosphatase domain-containing protein</fullName>
    </recommendedName>
</protein>
<dbReference type="Gene3D" id="3.60.10.10">
    <property type="entry name" value="Endonuclease/exonuclease/phosphatase"/>
    <property type="match status" value="1"/>
</dbReference>
<evidence type="ECO:0000256" key="1">
    <source>
        <dbReference type="SAM" id="MobiDB-lite"/>
    </source>
</evidence>
<evidence type="ECO:0000259" key="2">
    <source>
        <dbReference type="Pfam" id="PF19580"/>
    </source>
</evidence>
<feature type="region of interest" description="Disordered" evidence="1">
    <location>
        <begin position="424"/>
        <end position="449"/>
    </location>
</feature>
<keyword evidence="4" id="KW-1185">Reference proteome</keyword>
<dbReference type="InterPro" id="IPR006311">
    <property type="entry name" value="TAT_signal"/>
</dbReference>